<reference evidence="7 8" key="1">
    <citation type="journal article" date="2014" name="BMC Genomics">
        <title>Comparative genomics of Bradyrhizobium japonicum CPAC 15 and Bradyrhizobium diazoefficiens CPAC 7: elite model strains for understanding symbiotic performance with soybean.</title>
        <authorList>
            <person name="Siqueira A.F."/>
            <person name="Ormeno-Orrillo E."/>
            <person name="Souza R.C."/>
            <person name="Rodrigues E.P."/>
            <person name="Almeida L.G."/>
            <person name="Barcellos F.G."/>
            <person name="Batista J.S."/>
            <person name="Nakatami A.S."/>
            <person name="Martinez-Romero E."/>
            <person name="Vasconcelos A.T."/>
            <person name="Hungria M."/>
        </authorList>
    </citation>
    <scope>NUCLEOTIDE SEQUENCE [LARGE SCALE GENOMIC DNA]</scope>
    <source>
        <strain evidence="7 8">SEMIA 5080</strain>
    </source>
</reference>
<name>A0A837CNG4_9BRAD</name>
<dbReference type="InterPro" id="IPR058625">
    <property type="entry name" value="MdtA-like_BSH"/>
</dbReference>
<keyword evidence="3" id="KW-0175">Coiled coil</keyword>
<evidence type="ECO:0000313" key="8">
    <source>
        <dbReference type="Proteomes" id="UP000024900"/>
    </source>
</evidence>
<dbReference type="AlphaFoldDB" id="A0A837CNG4"/>
<dbReference type="PANTHER" id="PTHR32347">
    <property type="entry name" value="EFFLUX SYSTEM COMPONENT YKNX-RELATED"/>
    <property type="match status" value="1"/>
</dbReference>
<dbReference type="SUPFAM" id="SSF111369">
    <property type="entry name" value="HlyD-like secretion proteins"/>
    <property type="match status" value="2"/>
</dbReference>
<dbReference type="Gene3D" id="2.40.420.20">
    <property type="match status" value="1"/>
</dbReference>
<evidence type="ECO:0000256" key="1">
    <source>
        <dbReference type="ARBA" id="ARBA00004196"/>
    </source>
</evidence>
<evidence type="ECO:0000259" key="6">
    <source>
        <dbReference type="Pfam" id="PF25954"/>
    </source>
</evidence>
<accession>A0A837CNG4</accession>
<dbReference type="GO" id="GO:0016020">
    <property type="term" value="C:membrane"/>
    <property type="evidence" value="ECO:0007669"/>
    <property type="project" value="InterPro"/>
</dbReference>
<dbReference type="Proteomes" id="UP000024900">
    <property type="component" value="Unassembled WGS sequence"/>
</dbReference>
<gene>
    <name evidence="7" type="ORF">BJA5080_06493</name>
</gene>
<dbReference type="InterPro" id="IPR050465">
    <property type="entry name" value="UPF0194_transport"/>
</dbReference>
<organism evidence="7 8">
    <name type="scientific">Bradyrhizobium diazoefficiens SEMIA 5080</name>
    <dbReference type="NCBI Taxonomy" id="754504"/>
    <lineage>
        <taxon>Bacteria</taxon>
        <taxon>Pseudomonadati</taxon>
        <taxon>Pseudomonadota</taxon>
        <taxon>Alphaproteobacteria</taxon>
        <taxon>Hyphomicrobiales</taxon>
        <taxon>Nitrobacteraceae</taxon>
        <taxon>Bradyrhizobium</taxon>
    </lineage>
</organism>
<feature type="transmembrane region" description="Helical" evidence="4">
    <location>
        <begin position="30"/>
        <end position="49"/>
    </location>
</feature>
<comment type="similarity">
    <text evidence="2">Belongs to the membrane fusion protein (MFP) (TC 8.A.1) family.</text>
</comment>
<proteinExistence type="inferred from homology"/>
<dbReference type="Gene3D" id="1.10.287.470">
    <property type="entry name" value="Helix hairpin bin"/>
    <property type="match status" value="1"/>
</dbReference>
<dbReference type="PANTHER" id="PTHR32347:SF14">
    <property type="entry name" value="EFFLUX SYSTEM COMPONENT YKNX-RELATED"/>
    <property type="match status" value="1"/>
</dbReference>
<dbReference type="GO" id="GO:0022857">
    <property type="term" value="F:transmembrane transporter activity"/>
    <property type="evidence" value="ECO:0007669"/>
    <property type="project" value="InterPro"/>
</dbReference>
<evidence type="ECO:0000259" key="5">
    <source>
        <dbReference type="Pfam" id="PF25917"/>
    </source>
</evidence>
<feature type="domain" description="CusB-like beta-barrel" evidence="6">
    <location>
        <begin position="339"/>
        <end position="412"/>
    </location>
</feature>
<dbReference type="NCBIfam" id="TIGR01730">
    <property type="entry name" value="RND_mfp"/>
    <property type="match status" value="1"/>
</dbReference>
<dbReference type="Gene3D" id="2.40.30.170">
    <property type="match status" value="1"/>
</dbReference>
<sequence>MLLTIYNHSAISLRAANEAISSRRVFDMRFVPIIAVLGTACGLAAVFAAEPAVIAGAAGSAADTAAHAYDSTKRLLVPGGREASAFGSDAPMFRYAAIQRGSIEQTVTVTGALQPVKTIEVGSQLSGQLARVYVDFNDTVAKDQPLALIDPRSFAAKVDEARASLAVANSLVDIARAKLDRARIDLQNARGSRDVLAAKLESAQAVKASAQRTLQRKLALQSQNVVATTTVDDAQTEFTARLAQEREAEVLMSLNSYSVDGAQADVRRIEAELQQARMAVPEKAAVLAAAQADLDRTVIRSPIDGVVVGRFVNEGQTLAVGLESRTTFVVAHRLEDMEIHAQVDEADIGRIASGQRAHFTVDAYPDRRFEAVVRQVRKAPQNQQHVVTYTVVLSTSNLDGALLPGMTALVKIVIERQDDVLKVPLAALRFQPSGARPDPTTAHSGVWVRTAGGSLRRIAVTVGASGTEQVALKSGDLVEGSQVAVGQAIRPAGMEFLGIRFGS</sequence>
<dbReference type="EMBL" id="ADOU02000004">
    <property type="protein sequence ID" value="KGJ70864.1"/>
    <property type="molecule type" value="Genomic_DNA"/>
</dbReference>
<dbReference type="InterPro" id="IPR058792">
    <property type="entry name" value="Beta-barrel_RND_2"/>
</dbReference>
<dbReference type="Pfam" id="PF25954">
    <property type="entry name" value="Beta-barrel_RND_2"/>
    <property type="match status" value="1"/>
</dbReference>
<dbReference type="InterPro" id="IPR006143">
    <property type="entry name" value="RND_pump_MFP"/>
</dbReference>
<comment type="subcellular location">
    <subcellularLocation>
        <location evidence="1">Cell envelope</location>
    </subcellularLocation>
</comment>
<comment type="caution">
    <text evidence="7">The sequence shown here is derived from an EMBL/GenBank/DDBJ whole genome shotgun (WGS) entry which is preliminary data.</text>
</comment>
<dbReference type="Pfam" id="PF25917">
    <property type="entry name" value="BSH_RND"/>
    <property type="match status" value="1"/>
</dbReference>
<evidence type="ECO:0000313" key="7">
    <source>
        <dbReference type="EMBL" id="KGJ70864.1"/>
    </source>
</evidence>
<keyword evidence="4" id="KW-0472">Membrane</keyword>
<keyword evidence="4" id="KW-1133">Transmembrane helix</keyword>
<evidence type="ECO:0000256" key="4">
    <source>
        <dbReference type="SAM" id="Phobius"/>
    </source>
</evidence>
<evidence type="ECO:0000256" key="3">
    <source>
        <dbReference type="ARBA" id="ARBA00023054"/>
    </source>
</evidence>
<dbReference type="Gene3D" id="2.40.50.100">
    <property type="match status" value="2"/>
</dbReference>
<dbReference type="GO" id="GO:0030313">
    <property type="term" value="C:cell envelope"/>
    <property type="evidence" value="ECO:0007669"/>
    <property type="project" value="UniProtKB-SubCell"/>
</dbReference>
<evidence type="ECO:0000256" key="2">
    <source>
        <dbReference type="ARBA" id="ARBA00009477"/>
    </source>
</evidence>
<protein>
    <submittedName>
        <fullName evidence="7">Putative macrolide-specific efflux protein</fullName>
    </submittedName>
</protein>
<feature type="domain" description="Multidrug resistance protein MdtA-like barrel-sandwich hybrid" evidence="5">
    <location>
        <begin position="118"/>
        <end position="321"/>
    </location>
</feature>
<keyword evidence="4" id="KW-0812">Transmembrane</keyword>